<reference evidence="2 4" key="2">
    <citation type="submission" date="2020-12" db="EMBL/GenBank/DDBJ databases">
        <title>Genome assembly for a thermostable protease producing Bacillus cereus MAKP1 strain isolated from chicken gut.</title>
        <authorList>
            <person name="Malaviya A."/>
        </authorList>
    </citation>
    <scope>NUCLEOTIDE SEQUENCE [LARGE SCALE GENOMIC DNA]</scope>
    <source>
        <strain evidence="2 4">MAKP1</strain>
    </source>
</reference>
<dbReference type="Proteomes" id="UP000075591">
    <property type="component" value="Unassembled WGS sequence"/>
</dbReference>
<protein>
    <submittedName>
        <fullName evidence="1">Uncharacterized protein</fullName>
    </submittedName>
</protein>
<reference evidence="1 3" key="1">
    <citation type="submission" date="2015-12" db="EMBL/GenBank/DDBJ databases">
        <title>Bacillus cereus Group isolate.</title>
        <authorList>
            <person name="Kovac J."/>
        </authorList>
    </citation>
    <scope>NUCLEOTIDE SEQUENCE [LARGE SCALE GENOMIC DNA]</scope>
    <source>
        <strain evidence="1 3">FSL W8-0275</strain>
    </source>
</reference>
<name>A0A150AUE7_BACCE</name>
<dbReference type="AlphaFoldDB" id="A0A150AUE7"/>
<dbReference type="RefSeq" id="WP_000605343.1">
    <property type="nucleotide sequence ID" value="NZ_AP022857.1"/>
</dbReference>
<comment type="caution">
    <text evidence="1">The sequence shown here is derived from an EMBL/GenBank/DDBJ whole genome shotgun (WGS) entry which is preliminary data.</text>
</comment>
<dbReference type="EMBL" id="LOMT01000161">
    <property type="protein sequence ID" value="KXX85076.1"/>
    <property type="molecule type" value="Genomic_DNA"/>
</dbReference>
<evidence type="ECO:0000313" key="2">
    <source>
        <dbReference type="EMBL" id="MBK1606883.1"/>
    </source>
</evidence>
<dbReference type="EMBL" id="JAEFBZ010000001">
    <property type="protein sequence ID" value="MBK1606883.1"/>
    <property type="molecule type" value="Genomic_DNA"/>
</dbReference>
<accession>A0A150AUE7</accession>
<gene>
    <name evidence="1" type="ORF">AT274_06635</name>
    <name evidence="2" type="ORF">JCR31_03075</name>
</gene>
<sequence>MIMITKKMMKMKDVGSRKEELRMMDIMIMLMIMKMSPIEKHLDLLNRIKRVSTMNLKKSTVKEKRKMMHTFTDNVVVSDTR</sequence>
<evidence type="ECO:0000313" key="3">
    <source>
        <dbReference type="Proteomes" id="UP000075591"/>
    </source>
</evidence>
<evidence type="ECO:0000313" key="1">
    <source>
        <dbReference type="EMBL" id="KXX85076.1"/>
    </source>
</evidence>
<organism evidence="1 3">
    <name type="scientific">Bacillus cereus</name>
    <dbReference type="NCBI Taxonomy" id="1396"/>
    <lineage>
        <taxon>Bacteria</taxon>
        <taxon>Bacillati</taxon>
        <taxon>Bacillota</taxon>
        <taxon>Bacilli</taxon>
        <taxon>Bacillales</taxon>
        <taxon>Bacillaceae</taxon>
        <taxon>Bacillus</taxon>
        <taxon>Bacillus cereus group</taxon>
    </lineage>
</organism>
<proteinExistence type="predicted"/>
<evidence type="ECO:0000313" key="4">
    <source>
        <dbReference type="Proteomes" id="UP000613452"/>
    </source>
</evidence>
<dbReference type="Proteomes" id="UP000613452">
    <property type="component" value="Unassembled WGS sequence"/>
</dbReference>